<dbReference type="Proteomes" id="UP001603857">
    <property type="component" value="Unassembled WGS sequence"/>
</dbReference>
<dbReference type="SUPFAM" id="SSF51445">
    <property type="entry name" value="(Trans)glycosidases"/>
    <property type="match status" value="1"/>
</dbReference>
<sequence length="291" mass="33170">MPMHALGGTYVEGNYLQNKYEWKDTIGAWEERPGHFNDIWNYWSDDGIGYLEYLQDALDGIEFARGSPRSRWGSVRAAMGHPKPFDLKYVAVGNEDCGLFNYEGNYLKFHDAIRYAYPDIKIISNCDASTKPLNQPADLFDFHIYTNSNDMFSKSTQFDHTSRSGPKAFVSEYAVWREDAGNGSLLAAVAEAAFLIGLEKNRSHHTADKSKRKMPMHNSPYPFASALIMHLSQRNRIFSNCIMEHGYSSALNQDLNKVVANGKKSKSFDLKKFKETKFMSLQMEKLLKQLS</sequence>
<dbReference type="Gene3D" id="3.20.20.80">
    <property type="entry name" value="Glycosidases"/>
    <property type="match status" value="2"/>
</dbReference>
<gene>
    <name evidence="2" type="ORF">Fmac_029551</name>
</gene>
<reference evidence="2 3" key="1">
    <citation type="submission" date="2024-08" db="EMBL/GenBank/DDBJ databases">
        <title>Insights into the chromosomal genome structure of Flemingia macrophylla.</title>
        <authorList>
            <person name="Ding Y."/>
            <person name="Zhao Y."/>
            <person name="Bi W."/>
            <person name="Wu M."/>
            <person name="Zhao G."/>
            <person name="Gong Y."/>
            <person name="Li W."/>
            <person name="Zhang P."/>
        </authorList>
    </citation>
    <scope>NUCLEOTIDE SEQUENCE [LARGE SCALE GENOMIC DNA]</scope>
    <source>
        <strain evidence="2">DYQJB</strain>
        <tissue evidence="2">Leaf</tissue>
    </source>
</reference>
<evidence type="ECO:0000313" key="2">
    <source>
        <dbReference type="EMBL" id="KAL2320582.1"/>
    </source>
</evidence>
<comment type="caution">
    <text evidence="2">The sequence shown here is derived from an EMBL/GenBank/DDBJ whole genome shotgun (WGS) entry which is preliminary data.</text>
</comment>
<name>A0ABD1LAN4_9FABA</name>
<dbReference type="InterPro" id="IPR051563">
    <property type="entry name" value="Glycosyl_Hydrolase_51"/>
</dbReference>
<dbReference type="AlphaFoldDB" id="A0ABD1LAN4"/>
<dbReference type="PANTHER" id="PTHR31776:SF18">
    <property type="entry name" value="NON-REDUCING END ALPHA-L-ARABINOFURANOSIDASE"/>
    <property type="match status" value="1"/>
</dbReference>
<evidence type="ECO:0000313" key="3">
    <source>
        <dbReference type="Proteomes" id="UP001603857"/>
    </source>
</evidence>
<evidence type="ECO:0000259" key="1">
    <source>
        <dbReference type="Pfam" id="PF22848"/>
    </source>
</evidence>
<organism evidence="2 3">
    <name type="scientific">Flemingia macrophylla</name>
    <dbReference type="NCBI Taxonomy" id="520843"/>
    <lineage>
        <taxon>Eukaryota</taxon>
        <taxon>Viridiplantae</taxon>
        <taxon>Streptophyta</taxon>
        <taxon>Embryophyta</taxon>
        <taxon>Tracheophyta</taxon>
        <taxon>Spermatophyta</taxon>
        <taxon>Magnoliopsida</taxon>
        <taxon>eudicotyledons</taxon>
        <taxon>Gunneridae</taxon>
        <taxon>Pentapetalae</taxon>
        <taxon>rosids</taxon>
        <taxon>fabids</taxon>
        <taxon>Fabales</taxon>
        <taxon>Fabaceae</taxon>
        <taxon>Papilionoideae</taxon>
        <taxon>50 kb inversion clade</taxon>
        <taxon>NPAAA clade</taxon>
        <taxon>indigoferoid/millettioid clade</taxon>
        <taxon>Phaseoleae</taxon>
        <taxon>Flemingia</taxon>
    </lineage>
</organism>
<feature type="domain" description="Alpha-L-arabinofuranosidase 1 catalytic" evidence="1">
    <location>
        <begin position="53"/>
        <end position="163"/>
    </location>
</feature>
<protein>
    <recommendedName>
        <fullName evidence="1">Alpha-L-arabinofuranosidase 1 catalytic domain-containing protein</fullName>
    </recommendedName>
</protein>
<dbReference type="EMBL" id="JBGMDY010000010">
    <property type="protein sequence ID" value="KAL2320582.1"/>
    <property type="molecule type" value="Genomic_DNA"/>
</dbReference>
<dbReference type="Pfam" id="PF22848">
    <property type="entry name" value="ASD1_dom"/>
    <property type="match status" value="1"/>
</dbReference>
<proteinExistence type="predicted"/>
<dbReference type="PANTHER" id="PTHR31776">
    <property type="entry name" value="ALPHA-L-ARABINOFURANOSIDASE 1"/>
    <property type="match status" value="1"/>
</dbReference>
<keyword evidence="3" id="KW-1185">Reference proteome</keyword>
<accession>A0ABD1LAN4</accession>
<dbReference type="InterPro" id="IPR055235">
    <property type="entry name" value="ASD1_cat"/>
</dbReference>
<dbReference type="InterPro" id="IPR017853">
    <property type="entry name" value="GH"/>
</dbReference>